<dbReference type="EMBL" id="PNCL01000032">
    <property type="protein sequence ID" value="TMP59975.1"/>
    <property type="molecule type" value="Genomic_DNA"/>
</dbReference>
<dbReference type="EMBL" id="PNCK01000045">
    <property type="protein sequence ID" value="TMP42002.1"/>
    <property type="molecule type" value="Genomic_DNA"/>
</dbReference>
<dbReference type="PANTHER" id="PTHR42832:SF3">
    <property type="entry name" value="L-GLUTAMINE--4-(METHYLSULFANYL)-2-OXOBUTANOATE AMINOTRANSFERASE"/>
    <property type="match status" value="1"/>
</dbReference>
<keyword evidence="3" id="KW-0808">Transferase</keyword>
<evidence type="ECO:0000313" key="8">
    <source>
        <dbReference type="Proteomes" id="UP000307706"/>
    </source>
</evidence>
<reference evidence="6 8" key="1">
    <citation type="submission" date="2017-12" db="EMBL/GenBank/DDBJ databases">
        <authorList>
            <person name="Paulsen S."/>
            <person name="Gram L.K."/>
        </authorList>
    </citation>
    <scope>NUCLEOTIDE SEQUENCE [LARGE SCALE GENOMIC DNA]</scope>
    <source>
        <strain evidence="6 8">S2231</strain>
        <strain evidence="5">S2233</strain>
    </source>
</reference>
<dbReference type="InterPro" id="IPR015422">
    <property type="entry name" value="PyrdxlP-dep_Trfase_small"/>
</dbReference>
<organism evidence="6 8">
    <name type="scientific">Pseudoalteromonas citrea</name>
    <dbReference type="NCBI Taxonomy" id="43655"/>
    <lineage>
        <taxon>Bacteria</taxon>
        <taxon>Pseudomonadati</taxon>
        <taxon>Pseudomonadota</taxon>
        <taxon>Gammaproteobacteria</taxon>
        <taxon>Alteromonadales</taxon>
        <taxon>Pseudoalteromonadaceae</taxon>
        <taxon>Pseudoalteromonas</taxon>
    </lineage>
</organism>
<dbReference type="OrthoDB" id="9813612at2"/>
<evidence type="ECO:0000313" key="7">
    <source>
        <dbReference type="Proteomes" id="UP000305730"/>
    </source>
</evidence>
<evidence type="ECO:0000256" key="2">
    <source>
        <dbReference type="ARBA" id="ARBA00022576"/>
    </source>
</evidence>
<evidence type="ECO:0000313" key="5">
    <source>
        <dbReference type="EMBL" id="TMP42002.1"/>
    </source>
</evidence>
<reference evidence="8" key="2">
    <citation type="submission" date="2019-06" db="EMBL/GenBank/DDBJ databases">
        <title>Co-occurence of chitin degradation, pigmentation and bioactivity in marine Pseudoalteromonas.</title>
        <authorList>
            <person name="Sonnenschein E.C."/>
            <person name="Bech P.K."/>
        </authorList>
    </citation>
    <scope>NUCLEOTIDE SEQUENCE [LARGE SCALE GENOMIC DNA]</scope>
    <source>
        <strain evidence="8">S2231</strain>
        <strain evidence="5">S2233</strain>
    </source>
</reference>
<comment type="cofactor">
    <cofactor evidence="1">
        <name>pyridoxal 5'-phosphate</name>
        <dbReference type="ChEBI" id="CHEBI:597326"/>
    </cofactor>
</comment>
<dbReference type="AlphaFoldDB" id="A0A5S3XQQ5"/>
<evidence type="ECO:0000259" key="4">
    <source>
        <dbReference type="Pfam" id="PF00155"/>
    </source>
</evidence>
<dbReference type="InterPro" id="IPR004839">
    <property type="entry name" value="Aminotransferase_I/II_large"/>
</dbReference>
<dbReference type="Gene3D" id="3.40.640.10">
    <property type="entry name" value="Type I PLP-dependent aspartate aminotransferase-like (Major domain)"/>
    <property type="match status" value="1"/>
</dbReference>
<evidence type="ECO:0000256" key="1">
    <source>
        <dbReference type="ARBA" id="ARBA00001933"/>
    </source>
</evidence>
<proteinExistence type="predicted"/>
<dbReference type="GO" id="GO:0030170">
    <property type="term" value="F:pyridoxal phosphate binding"/>
    <property type="evidence" value="ECO:0007669"/>
    <property type="project" value="InterPro"/>
</dbReference>
<dbReference type="InterPro" id="IPR015424">
    <property type="entry name" value="PyrdxlP-dep_Trfase"/>
</dbReference>
<protein>
    <submittedName>
        <fullName evidence="6">Succinyldiaminopimelate transaminase</fullName>
    </submittedName>
</protein>
<dbReference type="Proteomes" id="UP000305730">
    <property type="component" value="Unassembled WGS sequence"/>
</dbReference>
<keyword evidence="7" id="KW-1185">Reference proteome</keyword>
<dbReference type="PANTHER" id="PTHR42832">
    <property type="entry name" value="AMINO ACID AMINOTRANSFERASE"/>
    <property type="match status" value="1"/>
</dbReference>
<accession>A0A5S3XQQ5</accession>
<dbReference type="Proteomes" id="UP000307706">
    <property type="component" value="Unassembled WGS sequence"/>
</dbReference>
<gene>
    <name evidence="6" type="ORF">CWB96_07955</name>
    <name evidence="5" type="ORF">CWB97_12900</name>
</gene>
<name>A0A5S3XQQ5_9GAMM</name>
<dbReference type="CDD" id="cd00609">
    <property type="entry name" value="AAT_like"/>
    <property type="match status" value="1"/>
</dbReference>
<keyword evidence="2" id="KW-0032">Aminotransferase</keyword>
<evidence type="ECO:0000256" key="3">
    <source>
        <dbReference type="ARBA" id="ARBA00022679"/>
    </source>
</evidence>
<reference evidence="6" key="3">
    <citation type="submission" date="2019-09" db="EMBL/GenBank/DDBJ databases">
        <title>Co-occurence of chitin degradation, pigmentation and bioactivity in marine Pseudoalteromonas.</title>
        <authorList>
            <person name="Sonnenschein E.C."/>
            <person name="Bech P.K."/>
        </authorList>
    </citation>
    <scope>NUCLEOTIDE SEQUENCE</scope>
    <source>
        <strain evidence="6">S2231</strain>
        <strain evidence="7">S2233</strain>
    </source>
</reference>
<dbReference type="InterPro" id="IPR015421">
    <property type="entry name" value="PyrdxlP-dep_Trfase_major"/>
</dbReference>
<feature type="domain" description="Aminotransferase class I/classII large" evidence="4">
    <location>
        <begin position="28"/>
        <end position="394"/>
    </location>
</feature>
<dbReference type="GO" id="GO:0008483">
    <property type="term" value="F:transaminase activity"/>
    <property type="evidence" value="ECO:0007669"/>
    <property type="project" value="UniProtKB-KW"/>
</dbReference>
<sequence length="412" mass="46115">MKTMHFAERLYPQAKLENLLCEIRPARGVIDLSIGEPNVPLNHEILSHIPDGFEALARYPKESLQQTLLETIRDWLCKRYSLDTSSIDVQAQITVLAGSREGIFMMPIALFNRELQQGLPITVAMPDPGYPIYQASAENVGAKVCCITQAQIEQLEKLALNERDTFSEWSDIDLMFVCSPNNPTGEVLTLQQWTCLIELANKHQFILVADECYSEIYSEPFKPLGLLEACKHIGNNNFENCLAIHSLSKRSGLPGLRSGFVVGDAKLIKLIQGYRNYHGVSLSPIQLKGSEAAWADEQHVTTNRAIYQEKFDVFTKHLGECSAYQLPHGGFYIWLDVGGDSETFCQHLYQNYGVKVLPGHYLAVSDKVKSEVRQYVRVAVVCHLGEVEQVATAIKKSIAFFSHSNVVGDHVA</sequence>
<dbReference type="Gene3D" id="3.90.1150.10">
    <property type="entry name" value="Aspartate Aminotransferase, domain 1"/>
    <property type="match status" value="1"/>
</dbReference>
<evidence type="ECO:0000313" key="6">
    <source>
        <dbReference type="EMBL" id="TMP59975.1"/>
    </source>
</evidence>
<dbReference type="Pfam" id="PF00155">
    <property type="entry name" value="Aminotran_1_2"/>
    <property type="match status" value="1"/>
</dbReference>
<comment type="caution">
    <text evidence="6">The sequence shown here is derived from an EMBL/GenBank/DDBJ whole genome shotgun (WGS) entry which is preliminary data.</text>
</comment>
<dbReference type="InterPro" id="IPR050881">
    <property type="entry name" value="LL-DAP_aminotransferase"/>
</dbReference>
<dbReference type="SUPFAM" id="SSF53383">
    <property type="entry name" value="PLP-dependent transferases"/>
    <property type="match status" value="1"/>
</dbReference>